<comment type="caution">
    <text evidence="4">The sequence shown here is derived from an EMBL/GenBank/DDBJ whole genome shotgun (WGS) entry which is preliminary data.</text>
</comment>
<dbReference type="InterPro" id="IPR002347">
    <property type="entry name" value="SDR_fam"/>
</dbReference>
<evidence type="ECO:0000313" key="5">
    <source>
        <dbReference type="Proteomes" id="UP001348397"/>
    </source>
</evidence>
<sequence>MDKKVILITGASSGMGKETAKALIKEGHAVYTVARRIDQMQDLKILGGHPIQMDITNGNDIQNVVDIIIEKEGKIDVLWNNAGYGLYGSVEDIPIEEARQQFEVNLFGLAAITQKVIPYMRKANAGTIINTSSMGGKMYTPLGAWYHASKHAVEGFSDCLRLELKPFNIHVVVLEPGIIVTEFGDVMLQNISKFSSRGAYSSLTNKLIAATKKMYDSGKGSKTTVISETVATIVNADQPKTRYRVGLWAKPMVWVRIYLGDKLFDKIVMSQVK</sequence>
<evidence type="ECO:0000313" key="4">
    <source>
        <dbReference type="EMBL" id="MEC3875772.1"/>
    </source>
</evidence>
<protein>
    <submittedName>
        <fullName evidence="4">Oxidoreductase</fullName>
    </submittedName>
</protein>
<dbReference type="NCBIfam" id="NF004826">
    <property type="entry name" value="PRK06182.1"/>
    <property type="match status" value="1"/>
</dbReference>
<evidence type="ECO:0000256" key="1">
    <source>
        <dbReference type="ARBA" id="ARBA00006484"/>
    </source>
</evidence>
<proteinExistence type="inferred from homology"/>
<dbReference type="Gene3D" id="3.40.50.720">
    <property type="entry name" value="NAD(P)-binding Rossmann-like Domain"/>
    <property type="match status" value="1"/>
</dbReference>
<dbReference type="CDD" id="cd05374">
    <property type="entry name" value="17beta-HSD-like_SDR_c"/>
    <property type="match status" value="1"/>
</dbReference>
<evidence type="ECO:0000256" key="3">
    <source>
        <dbReference type="RuleBase" id="RU000363"/>
    </source>
</evidence>
<dbReference type="PRINTS" id="PR00081">
    <property type="entry name" value="GDHRDH"/>
</dbReference>
<dbReference type="RefSeq" id="WP_326320577.1">
    <property type="nucleotide sequence ID" value="NZ_JAYLAA010000034.1"/>
</dbReference>
<gene>
    <name evidence="4" type="ORF">SOP96_08630</name>
</gene>
<keyword evidence="2" id="KW-0560">Oxidoreductase</keyword>
<accession>A0ABU6HTG8</accession>
<dbReference type="PRINTS" id="PR00080">
    <property type="entry name" value="SDRFAMILY"/>
</dbReference>
<dbReference type="PANTHER" id="PTHR44169:SF6">
    <property type="entry name" value="NADPH-DEPENDENT 1-ACYLDIHYDROXYACETONE PHOSPHATE REDUCTASE"/>
    <property type="match status" value="1"/>
</dbReference>
<dbReference type="SUPFAM" id="SSF51735">
    <property type="entry name" value="NAD(P)-binding Rossmann-fold domains"/>
    <property type="match status" value="1"/>
</dbReference>
<reference evidence="4 5" key="1">
    <citation type="submission" date="2024-01" db="EMBL/GenBank/DDBJ databases">
        <title>Chryseobacterium sp. T9W2-O.</title>
        <authorList>
            <person name="Maltman C."/>
        </authorList>
    </citation>
    <scope>NUCLEOTIDE SEQUENCE [LARGE SCALE GENOMIC DNA]</scope>
    <source>
        <strain evidence="4 5">T9W2-O</strain>
    </source>
</reference>
<dbReference type="Proteomes" id="UP001348397">
    <property type="component" value="Unassembled WGS sequence"/>
</dbReference>
<dbReference type="Pfam" id="PF00106">
    <property type="entry name" value="adh_short"/>
    <property type="match status" value="1"/>
</dbReference>
<keyword evidence="5" id="KW-1185">Reference proteome</keyword>
<comment type="similarity">
    <text evidence="1 3">Belongs to the short-chain dehydrogenases/reductases (SDR) family.</text>
</comment>
<dbReference type="EMBL" id="JAYLAA010000034">
    <property type="protein sequence ID" value="MEC3875772.1"/>
    <property type="molecule type" value="Genomic_DNA"/>
</dbReference>
<dbReference type="PANTHER" id="PTHR44169">
    <property type="entry name" value="NADPH-DEPENDENT 1-ACYLDIHYDROXYACETONE PHOSPHATE REDUCTASE"/>
    <property type="match status" value="1"/>
</dbReference>
<evidence type="ECO:0000256" key="2">
    <source>
        <dbReference type="ARBA" id="ARBA00023002"/>
    </source>
</evidence>
<name>A0ABU6HTG8_9FLAO</name>
<dbReference type="InterPro" id="IPR036291">
    <property type="entry name" value="NAD(P)-bd_dom_sf"/>
</dbReference>
<organism evidence="4 5">
    <name type="scientific">Chryseobacterium salviniae</name>
    <dbReference type="NCBI Taxonomy" id="3101750"/>
    <lineage>
        <taxon>Bacteria</taxon>
        <taxon>Pseudomonadati</taxon>
        <taxon>Bacteroidota</taxon>
        <taxon>Flavobacteriia</taxon>
        <taxon>Flavobacteriales</taxon>
        <taxon>Weeksellaceae</taxon>
        <taxon>Chryseobacterium group</taxon>
        <taxon>Chryseobacterium</taxon>
    </lineage>
</organism>